<evidence type="ECO:0000256" key="2">
    <source>
        <dbReference type="SAM" id="SignalP"/>
    </source>
</evidence>
<reference evidence="4 5" key="1">
    <citation type="submission" date="2016-10" db="EMBL/GenBank/DDBJ databases">
        <authorList>
            <person name="de Groot N.N."/>
        </authorList>
    </citation>
    <scope>NUCLEOTIDE SEQUENCE [LARGE SCALE GENOMIC DNA]</scope>
    <source>
        <strain evidence="4 5">JCM 10630</strain>
    </source>
</reference>
<dbReference type="Proteomes" id="UP000182413">
    <property type="component" value="Unassembled WGS sequence"/>
</dbReference>
<evidence type="ECO:0000313" key="5">
    <source>
        <dbReference type="Proteomes" id="UP000182413"/>
    </source>
</evidence>
<evidence type="ECO:0000313" key="6">
    <source>
        <dbReference type="Proteomes" id="UP001278050"/>
    </source>
</evidence>
<dbReference type="AlphaFoldDB" id="A0A1G6THX1"/>
<reference evidence="3 6" key="2">
    <citation type="submission" date="2023-11" db="EMBL/GenBank/DDBJ databases">
        <title>MicrobeMod: A computational toolkit for identifying prokaryotic methylation and restriction-modification with nanopore sequencing.</title>
        <authorList>
            <person name="Crits-Christoph A."/>
            <person name="Kang S.C."/>
            <person name="Lee H."/>
            <person name="Ostrov N."/>
        </authorList>
    </citation>
    <scope>NUCLEOTIDE SEQUENCE [LARGE SCALE GENOMIC DNA]</scope>
    <source>
        <strain evidence="3 6">ATCC BAA-571</strain>
    </source>
</reference>
<dbReference type="OrthoDB" id="6900416at2"/>
<feature type="signal peptide" evidence="2">
    <location>
        <begin position="1"/>
        <end position="21"/>
    </location>
</feature>
<protein>
    <submittedName>
        <fullName evidence="4">Uncharacterized protein</fullName>
    </submittedName>
</protein>
<dbReference type="EMBL" id="JAWXXP010000001">
    <property type="protein sequence ID" value="MDX5991278.1"/>
    <property type="molecule type" value="Genomic_DNA"/>
</dbReference>
<proteinExistence type="predicted"/>
<feature type="compositionally biased region" description="Polar residues" evidence="1">
    <location>
        <begin position="37"/>
        <end position="49"/>
    </location>
</feature>
<dbReference type="Proteomes" id="UP001278050">
    <property type="component" value="Unassembled WGS sequence"/>
</dbReference>
<feature type="chain" id="PRO_5010336034" evidence="2">
    <location>
        <begin position="22"/>
        <end position="104"/>
    </location>
</feature>
<evidence type="ECO:0000313" key="3">
    <source>
        <dbReference type="EMBL" id="MDX5991278.1"/>
    </source>
</evidence>
<evidence type="ECO:0000256" key="1">
    <source>
        <dbReference type="SAM" id="MobiDB-lite"/>
    </source>
</evidence>
<organism evidence="4 5">
    <name type="scientific">Ectopseudomonas alcaliphila</name>
    <dbReference type="NCBI Taxonomy" id="101564"/>
    <lineage>
        <taxon>Bacteria</taxon>
        <taxon>Pseudomonadati</taxon>
        <taxon>Pseudomonadota</taxon>
        <taxon>Gammaproteobacteria</taxon>
        <taxon>Pseudomonadales</taxon>
        <taxon>Pseudomonadaceae</taxon>
        <taxon>Ectopseudomonas</taxon>
    </lineage>
</organism>
<dbReference type="EMBL" id="FNAE01000001">
    <property type="protein sequence ID" value="SDD27925.1"/>
    <property type="molecule type" value="Genomic_DNA"/>
</dbReference>
<dbReference type="RefSeq" id="WP_074675060.1">
    <property type="nucleotide sequence ID" value="NZ_CBCSET010000001.1"/>
</dbReference>
<evidence type="ECO:0000313" key="4">
    <source>
        <dbReference type="EMBL" id="SDD27925.1"/>
    </source>
</evidence>
<keyword evidence="6" id="KW-1185">Reference proteome</keyword>
<name>A0A1G6THX1_9GAMM</name>
<accession>A0A1G6THX1</accession>
<feature type="region of interest" description="Disordered" evidence="1">
    <location>
        <begin position="21"/>
        <end position="104"/>
    </location>
</feature>
<sequence>MRIPRLAAMILASSLATLSWAQQPARMPSAPEAGSPGTATPQPYGQPSTAVPIKRQGSAPLLPPPQGQPLPGATPRSNGDQPIPQLDEQMRRNSQGLDGQRKQD</sequence>
<keyword evidence="2" id="KW-0732">Signal</keyword>
<gene>
    <name evidence="4" type="ORF">SAMN05216575_101223</name>
    <name evidence="3" type="ORF">SIM71_04350</name>
</gene>